<accession>A0A6A6QKW3</accession>
<protein>
    <recommendedName>
        <fullName evidence="6">Chitin-binding type-4 domain-containing protein</fullName>
    </recommendedName>
</protein>
<gene>
    <name evidence="4" type="ORF">BU16DRAFT_95154</name>
</gene>
<evidence type="ECO:0000313" key="5">
    <source>
        <dbReference type="Proteomes" id="UP000799750"/>
    </source>
</evidence>
<organism evidence="4 5">
    <name type="scientific">Lophium mytilinum</name>
    <dbReference type="NCBI Taxonomy" id="390894"/>
    <lineage>
        <taxon>Eukaryota</taxon>
        <taxon>Fungi</taxon>
        <taxon>Dikarya</taxon>
        <taxon>Ascomycota</taxon>
        <taxon>Pezizomycotina</taxon>
        <taxon>Dothideomycetes</taxon>
        <taxon>Pleosporomycetidae</taxon>
        <taxon>Mytilinidiales</taxon>
        <taxon>Mytilinidiaceae</taxon>
        <taxon>Lophium</taxon>
    </lineage>
</organism>
<dbReference type="PANTHER" id="PTHR36575">
    <property type="entry name" value="BINDING PROTEIN, PUTATIVE (AFU_ORTHOLOGUE AFUA_1G14430)-RELATED"/>
    <property type="match status" value="1"/>
</dbReference>
<feature type="chain" id="PRO_5025649350" description="Chitin-binding type-4 domain-containing protein" evidence="3">
    <location>
        <begin position="16"/>
        <end position="240"/>
    </location>
</feature>
<feature type="signal peptide" evidence="3">
    <location>
        <begin position="1"/>
        <end position="15"/>
    </location>
</feature>
<keyword evidence="3" id="KW-0732">Signal</keyword>
<dbReference type="OrthoDB" id="120613at2759"/>
<keyword evidence="2" id="KW-0186">Copper</keyword>
<name>A0A6A6QKW3_9PEZI</name>
<dbReference type="InterPro" id="IPR052282">
    <property type="entry name" value="Starch-active_LPMO"/>
</dbReference>
<dbReference type="EMBL" id="MU004193">
    <property type="protein sequence ID" value="KAF2492965.1"/>
    <property type="molecule type" value="Genomic_DNA"/>
</dbReference>
<dbReference type="AlphaFoldDB" id="A0A6A6QKW3"/>
<proteinExistence type="predicted"/>
<comment type="cofactor">
    <cofactor evidence="1">
        <name>Cu(2+)</name>
        <dbReference type="ChEBI" id="CHEBI:29036"/>
    </cofactor>
</comment>
<keyword evidence="5" id="KW-1185">Reference proteome</keyword>
<evidence type="ECO:0000256" key="1">
    <source>
        <dbReference type="ARBA" id="ARBA00001973"/>
    </source>
</evidence>
<evidence type="ECO:0008006" key="6">
    <source>
        <dbReference type="Google" id="ProtNLM"/>
    </source>
</evidence>
<dbReference type="Proteomes" id="UP000799750">
    <property type="component" value="Unassembled WGS sequence"/>
</dbReference>
<dbReference type="PANTHER" id="PTHR36575:SF2">
    <property type="entry name" value="CHITIN-BINDING TYPE-4 DOMAIN-CONTAINING PROTEIN-RELATED"/>
    <property type="match status" value="1"/>
</dbReference>
<sequence length="240" mass="25665">MRSFLLTLLPSLISAHGIITTPAPRAVGPALISACGTGVAALITADNTSHVEGLPEAYASSPPAPSYNHSAPACNLWLCKGLQFADNTANVQKYVAGDVVSVKIWLRIPHAGTANVSVVDTRTNEVIGEELKYWDDYAVGPLSGDVPVDQTEFSVTIPGGLEERCGRAGDCVSIPTSVYSTESASVLAHGGLGLDRIGVLMIPSQVLQWWWYGTSAKQTYESCVDFTVAKSVRRNRFWKV</sequence>
<evidence type="ECO:0000256" key="2">
    <source>
        <dbReference type="ARBA" id="ARBA00023008"/>
    </source>
</evidence>
<reference evidence="4" key="1">
    <citation type="journal article" date="2020" name="Stud. Mycol.">
        <title>101 Dothideomycetes genomes: a test case for predicting lifestyles and emergence of pathogens.</title>
        <authorList>
            <person name="Haridas S."/>
            <person name="Albert R."/>
            <person name="Binder M."/>
            <person name="Bloem J."/>
            <person name="Labutti K."/>
            <person name="Salamov A."/>
            <person name="Andreopoulos B."/>
            <person name="Baker S."/>
            <person name="Barry K."/>
            <person name="Bills G."/>
            <person name="Bluhm B."/>
            <person name="Cannon C."/>
            <person name="Castanera R."/>
            <person name="Culley D."/>
            <person name="Daum C."/>
            <person name="Ezra D."/>
            <person name="Gonzalez J."/>
            <person name="Henrissat B."/>
            <person name="Kuo A."/>
            <person name="Liang C."/>
            <person name="Lipzen A."/>
            <person name="Lutzoni F."/>
            <person name="Magnuson J."/>
            <person name="Mondo S."/>
            <person name="Nolan M."/>
            <person name="Ohm R."/>
            <person name="Pangilinan J."/>
            <person name="Park H.-J."/>
            <person name="Ramirez L."/>
            <person name="Alfaro M."/>
            <person name="Sun H."/>
            <person name="Tritt A."/>
            <person name="Yoshinaga Y."/>
            <person name="Zwiers L.-H."/>
            <person name="Turgeon B."/>
            <person name="Goodwin S."/>
            <person name="Spatafora J."/>
            <person name="Crous P."/>
            <person name="Grigoriev I."/>
        </authorList>
    </citation>
    <scope>NUCLEOTIDE SEQUENCE</scope>
    <source>
        <strain evidence="4">CBS 269.34</strain>
    </source>
</reference>
<evidence type="ECO:0000256" key="3">
    <source>
        <dbReference type="SAM" id="SignalP"/>
    </source>
</evidence>
<evidence type="ECO:0000313" key="4">
    <source>
        <dbReference type="EMBL" id="KAF2492965.1"/>
    </source>
</evidence>